<comment type="caution">
    <text evidence="2">The sequence shown here is derived from an EMBL/GenBank/DDBJ whole genome shotgun (WGS) entry which is preliminary data.</text>
</comment>
<feature type="non-terminal residue" evidence="2">
    <location>
        <position position="113"/>
    </location>
</feature>
<evidence type="ECO:0000256" key="1">
    <source>
        <dbReference type="SAM" id="MobiDB-lite"/>
    </source>
</evidence>
<gene>
    <name evidence="2" type="ORF">GcM3_135021</name>
</gene>
<reference evidence="2 3" key="1">
    <citation type="journal article" date="2018" name="BMC Genomics">
        <title>Comparative genome analyses reveal sequence features reflecting distinct modes of host-adaptation between dicot and monocot powdery mildew.</title>
        <authorList>
            <person name="Wu Y."/>
            <person name="Ma X."/>
            <person name="Pan Z."/>
            <person name="Kale S.D."/>
            <person name="Song Y."/>
            <person name="King H."/>
            <person name="Zhang Q."/>
            <person name="Presley C."/>
            <person name="Deng X."/>
            <person name="Wei C.I."/>
            <person name="Xiao S."/>
        </authorList>
    </citation>
    <scope>NUCLEOTIDE SEQUENCE [LARGE SCALE GENOMIC DNA]</scope>
    <source>
        <strain evidence="2">UMSG3</strain>
    </source>
</reference>
<feature type="region of interest" description="Disordered" evidence="1">
    <location>
        <begin position="91"/>
        <end position="113"/>
    </location>
</feature>
<evidence type="ECO:0000313" key="3">
    <source>
        <dbReference type="Proteomes" id="UP000283383"/>
    </source>
</evidence>
<proteinExistence type="predicted"/>
<accession>A0A420I316</accession>
<keyword evidence="3" id="KW-1185">Reference proteome</keyword>
<protein>
    <submittedName>
        <fullName evidence="2">Uncharacterized protein</fullName>
    </submittedName>
</protein>
<evidence type="ECO:0000313" key="2">
    <source>
        <dbReference type="EMBL" id="RKF64036.1"/>
    </source>
</evidence>
<sequence length="113" mass="12372">MNESRDFTSEGLKGFKPLSQSNYIEWRDMLTITLILKIGVEGLPTNANDDLRAKSARIAVVLKTAAGTQRTYLLGLRTPKDILAKLEEVNGGSSKGTLSSLQRQFSSPDSTNK</sequence>
<dbReference type="Proteomes" id="UP000283383">
    <property type="component" value="Unassembled WGS sequence"/>
</dbReference>
<organism evidence="2 3">
    <name type="scientific">Golovinomyces cichoracearum</name>
    <dbReference type="NCBI Taxonomy" id="62708"/>
    <lineage>
        <taxon>Eukaryota</taxon>
        <taxon>Fungi</taxon>
        <taxon>Dikarya</taxon>
        <taxon>Ascomycota</taxon>
        <taxon>Pezizomycotina</taxon>
        <taxon>Leotiomycetes</taxon>
        <taxon>Erysiphales</taxon>
        <taxon>Erysiphaceae</taxon>
        <taxon>Golovinomyces</taxon>
    </lineage>
</organism>
<dbReference type="AlphaFoldDB" id="A0A420I316"/>
<name>A0A420I316_9PEZI</name>
<dbReference type="EMBL" id="MCBQ01013537">
    <property type="protein sequence ID" value="RKF64036.1"/>
    <property type="molecule type" value="Genomic_DNA"/>
</dbReference>